<dbReference type="RefSeq" id="WP_039253753.1">
    <property type="nucleotide sequence ID" value="NZ_JENJ01000013.1"/>
</dbReference>
<evidence type="ECO:0000313" key="1">
    <source>
        <dbReference type="EMBL" id="KGM97223.1"/>
    </source>
</evidence>
<accession>A0A0A0I9N3</accession>
<dbReference type="AlphaFoldDB" id="A0A0A0I9N3"/>
<dbReference type="OrthoDB" id="1931739at2"/>
<name>A0A0A0I9N3_CLONO</name>
<comment type="caution">
    <text evidence="1">The sequence shown here is derived from an EMBL/GenBank/DDBJ whole genome shotgun (WGS) entry which is preliminary data.</text>
</comment>
<dbReference type="EMBL" id="JENJ01000013">
    <property type="protein sequence ID" value="KGM97223.1"/>
    <property type="molecule type" value="Genomic_DNA"/>
</dbReference>
<reference evidence="1 2" key="1">
    <citation type="submission" date="2014-01" db="EMBL/GenBank/DDBJ databases">
        <title>Plasmidome dynamics in the species complex Clostridium novyi sensu lato converts strains of independent lineages into distinctly different pathogens.</title>
        <authorList>
            <person name="Skarin H."/>
            <person name="Segerman B."/>
        </authorList>
    </citation>
    <scope>NUCLEOTIDE SEQUENCE [LARGE SCALE GENOMIC DNA]</scope>
    <source>
        <strain evidence="1 2">4552</strain>
    </source>
</reference>
<dbReference type="Proteomes" id="UP000030012">
    <property type="component" value="Unassembled WGS sequence"/>
</dbReference>
<proteinExistence type="predicted"/>
<evidence type="ECO:0000313" key="2">
    <source>
        <dbReference type="Proteomes" id="UP000030012"/>
    </source>
</evidence>
<organism evidence="1 2">
    <name type="scientific">Clostridium novyi A str. 4552</name>
    <dbReference type="NCBI Taxonomy" id="1444289"/>
    <lineage>
        <taxon>Bacteria</taxon>
        <taxon>Bacillati</taxon>
        <taxon>Bacillota</taxon>
        <taxon>Clostridia</taxon>
        <taxon>Eubacteriales</taxon>
        <taxon>Clostridiaceae</taxon>
        <taxon>Clostridium</taxon>
    </lineage>
</organism>
<sequence>MNQLTIVIVHKLSNRIRVKVSHPIRNIDDISNNIKKREGIKSFTYNNITKSIVIYFDKNKIPMEDVIMTLGTFYSKQYGMASIKLTSDTPSRNMPMSATYSLIAISIAAVSKFLVSNRNIQKLLNWVAVSTTIGATIEHAYLELNTKGAFDPEVVSVMYLINSIGEGKFLQPSIITWITTFGRHIIKPNYDNIELNINEIKNSFSDEELYTVTVNPCENIVEKMDFIRNFIFKSIEKQNINYNKNMFLLNDKNIIPYENRFLCRNKCNEILLD</sequence>
<gene>
    <name evidence="1" type="ORF">Z968_04285</name>
</gene>
<protein>
    <submittedName>
        <fullName evidence="1">Uncharacterized protein</fullName>
    </submittedName>
</protein>